<accession>A0A2M7SCC3</accession>
<reference evidence="2" key="1">
    <citation type="submission" date="2017-09" db="EMBL/GenBank/DDBJ databases">
        <title>Depth-based differentiation of microbial function through sediment-hosted aquifers and enrichment of novel symbionts in the deep terrestrial subsurface.</title>
        <authorList>
            <person name="Probst A.J."/>
            <person name="Ladd B."/>
            <person name="Jarett J.K."/>
            <person name="Geller-Mcgrath D.E."/>
            <person name="Sieber C.M.K."/>
            <person name="Emerson J.B."/>
            <person name="Anantharaman K."/>
            <person name="Thomas B.C."/>
            <person name="Malmstrom R."/>
            <person name="Stieglmeier M."/>
            <person name="Klingl A."/>
            <person name="Woyke T."/>
            <person name="Ryan C.M."/>
            <person name="Banfield J.F."/>
        </authorList>
    </citation>
    <scope>NUCLEOTIDE SEQUENCE [LARGE SCALE GENOMIC DNA]</scope>
</reference>
<organism evidence="1 2">
    <name type="scientific">Candidatus Desantisbacteria bacterium CG_4_10_14_0_8_um_filter_48_22</name>
    <dbReference type="NCBI Taxonomy" id="1974543"/>
    <lineage>
        <taxon>Bacteria</taxon>
        <taxon>Candidatus Desantisiibacteriota</taxon>
    </lineage>
</organism>
<dbReference type="InterPro" id="IPR011330">
    <property type="entry name" value="Glyco_hydro/deAcase_b/a-brl"/>
</dbReference>
<gene>
    <name evidence="1" type="ORF">COY52_05175</name>
</gene>
<comment type="caution">
    <text evidence="1">The sequence shown here is derived from an EMBL/GenBank/DDBJ whole genome shotgun (WGS) entry which is preliminary data.</text>
</comment>
<protein>
    <recommendedName>
        <fullName evidence="3">NodB homology domain-containing protein</fullName>
    </recommendedName>
</protein>
<dbReference type="Proteomes" id="UP000229307">
    <property type="component" value="Unassembled WGS sequence"/>
</dbReference>
<evidence type="ECO:0008006" key="3">
    <source>
        <dbReference type="Google" id="ProtNLM"/>
    </source>
</evidence>
<dbReference type="AlphaFoldDB" id="A0A2M7SCC3"/>
<dbReference type="EMBL" id="PFMR01000140">
    <property type="protein sequence ID" value="PIZ17148.1"/>
    <property type="molecule type" value="Genomic_DNA"/>
</dbReference>
<proteinExistence type="predicted"/>
<name>A0A2M7SCC3_9BACT</name>
<dbReference type="Gene3D" id="3.20.20.370">
    <property type="entry name" value="Glycoside hydrolase/deacetylase"/>
    <property type="match status" value="1"/>
</dbReference>
<sequence length="469" mass="52983">MVRVIFSLDTEDYITPQHDDAVEFWAKLFAERKIRGCFNVVAEYARALKARKRGDIINLVSGNEADYHSNVHSVHPTFPEYLDTMDWDDGINEVIRKEAEGIKDVEDIFGQHPSSYMQPGGSFAPQVLYAMCQMGIPVMTWTFLSSLSKLKPLWYCSALEGILWNLGFDDYFETGDFEKMKAGFERIYEKEKNLPDGLIVLGTHPCKLVAAEFWDGVNFNGRNTAPWAWKPAALRPQAAFESLKKGITDFTDWVLAKPGVEVITYGELYRQYKLPAKEKVALKELRSLAESTVKELGYTKPGKGYFSPAEIFSLFSSALEILLKKRSLPACIPLQKTAGPVSDFPDFKGKIELKKTEFLRKCAEVNQYVKGFKRVPSEIKIGSARVGPGSFIRSMAAAMLKPAAKTVKIESADNYPQAVKSGDFENLKYKDQWLFVQGFEGKNIIRWAKLQSWTIKPARLNKESESPAQ</sequence>
<dbReference type="GO" id="GO:0005975">
    <property type="term" value="P:carbohydrate metabolic process"/>
    <property type="evidence" value="ECO:0007669"/>
    <property type="project" value="InterPro"/>
</dbReference>
<dbReference type="SUPFAM" id="SSF88713">
    <property type="entry name" value="Glycoside hydrolase/deacetylase"/>
    <property type="match status" value="1"/>
</dbReference>
<evidence type="ECO:0000313" key="2">
    <source>
        <dbReference type="Proteomes" id="UP000229307"/>
    </source>
</evidence>
<evidence type="ECO:0000313" key="1">
    <source>
        <dbReference type="EMBL" id="PIZ17148.1"/>
    </source>
</evidence>